<feature type="compositionally biased region" description="Basic and acidic residues" evidence="9">
    <location>
        <begin position="113"/>
        <end position="132"/>
    </location>
</feature>
<dbReference type="EMBL" id="JBEHCU010013980">
    <property type="protein sequence ID" value="KAL1373793.1"/>
    <property type="molecule type" value="Genomic_DNA"/>
</dbReference>
<protein>
    <recommendedName>
        <fullName evidence="7">Cilia- and flagella-associated protein 45</fullName>
    </recommendedName>
</protein>
<evidence type="ECO:0000256" key="7">
    <source>
        <dbReference type="ARBA" id="ARBA00034142"/>
    </source>
</evidence>
<reference evidence="11 12" key="1">
    <citation type="submission" date="2024-05" db="EMBL/GenBank/DDBJ databases">
        <title>Culex pipiens pipiens assembly and annotation.</title>
        <authorList>
            <person name="Alout H."/>
            <person name="Durand T."/>
        </authorList>
    </citation>
    <scope>NUCLEOTIDE SEQUENCE [LARGE SCALE GENOMIC DNA]</scope>
    <source>
        <strain evidence="11">HA-2024</strain>
        <tissue evidence="11">Whole body</tissue>
    </source>
</reference>
<proteinExistence type="inferred from homology"/>
<feature type="coiled-coil region" evidence="8">
    <location>
        <begin position="157"/>
        <end position="262"/>
    </location>
</feature>
<sequence>MQLRPSRTSIWSPDWQLHSNEPCCLSKQSIPGVPTRQPTIMSCDNPYEGKHVEHLVTKDGIRSLLVPSKDTSVYPIIWPKTAYQRLQNKAKLKTMDDKLIEIKQSEIEKKNMLEESEKRKKRFQELDRERQGKGGTIGNVLEEFGEEDASGAAQKIINRAFIAKQEQEEEVKRANRIILAAKCHIIRDAQIAEKQEIQRELRAEELRLEKIMIEENEKALREEERKRQEAKMATKQHSEEIRNQLQQKEKIQLKEAERIEEEARVLKQAQMAITADEKLNEKAKIDRVNQIREDLKKAYELSAYYKQLDYEEQRIAELKVQEYIRQRNERQAKLELEKKMAAEMREREQDRMLKIQQKLLTTKSAKNDMDLRRGQEHVEREFRRREKEIAIKKRQLEQQIAVARAEQLEAVKLERAMQIARDELDHKRAVEKYKQEEEKETKSKQKQSHLRESYRGEIIRQMNQKEQARRELERNFRKEHAALQELVKKRELAVKTTISNKIKIMKESKVPDRFIKDVERQLNLIKGD</sequence>
<feature type="domain" description="Trichohyalin-plectin-homology" evidence="10">
    <location>
        <begin position="165"/>
        <end position="511"/>
    </location>
</feature>
<dbReference type="PANTHER" id="PTHR15504:SF0">
    <property type="entry name" value="CILIA- AND FLAGELLA-ASSOCIATED PROTEIN 45"/>
    <property type="match status" value="1"/>
</dbReference>
<evidence type="ECO:0000259" key="10">
    <source>
        <dbReference type="Pfam" id="PF13868"/>
    </source>
</evidence>
<evidence type="ECO:0000256" key="8">
    <source>
        <dbReference type="SAM" id="Coils"/>
    </source>
</evidence>
<keyword evidence="5" id="KW-0966">Cell projection</keyword>
<dbReference type="Proteomes" id="UP001562425">
    <property type="component" value="Unassembled WGS sequence"/>
</dbReference>
<evidence type="ECO:0000313" key="12">
    <source>
        <dbReference type="Proteomes" id="UP001562425"/>
    </source>
</evidence>
<keyword evidence="2" id="KW-0282">Flagellum</keyword>
<evidence type="ECO:0000256" key="2">
    <source>
        <dbReference type="ARBA" id="ARBA00022846"/>
    </source>
</evidence>
<comment type="caution">
    <text evidence="11">The sequence shown here is derived from an EMBL/GenBank/DDBJ whole genome shotgun (WGS) entry which is preliminary data.</text>
</comment>
<evidence type="ECO:0000256" key="3">
    <source>
        <dbReference type="ARBA" id="ARBA00023054"/>
    </source>
</evidence>
<comment type="similarity">
    <text evidence="6">Belongs to the CFAP45 family.</text>
</comment>
<keyword evidence="12" id="KW-1185">Reference proteome</keyword>
<keyword evidence="3 8" id="KW-0175">Coiled coil</keyword>
<keyword evidence="4" id="KW-0969">Cilium</keyword>
<accession>A0ABD1CBQ2</accession>
<evidence type="ECO:0000256" key="5">
    <source>
        <dbReference type="ARBA" id="ARBA00023273"/>
    </source>
</evidence>
<dbReference type="GO" id="GO:0031514">
    <property type="term" value="C:motile cilium"/>
    <property type="evidence" value="ECO:0007669"/>
    <property type="project" value="UniProtKB-SubCell"/>
</dbReference>
<evidence type="ECO:0000256" key="6">
    <source>
        <dbReference type="ARBA" id="ARBA00034116"/>
    </source>
</evidence>
<feature type="region of interest" description="Disordered" evidence="9">
    <location>
        <begin position="113"/>
        <end position="139"/>
    </location>
</feature>
<dbReference type="PANTHER" id="PTHR15504">
    <property type="entry name" value="NASOPHARYNGEAL EPITHELIUM SPECIFIC PROTEIN 1"/>
    <property type="match status" value="1"/>
</dbReference>
<organism evidence="11 12">
    <name type="scientific">Culex pipiens pipiens</name>
    <name type="common">Northern house mosquito</name>
    <dbReference type="NCBI Taxonomy" id="38569"/>
    <lineage>
        <taxon>Eukaryota</taxon>
        <taxon>Metazoa</taxon>
        <taxon>Ecdysozoa</taxon>
        <taxon>Arthropoda</taxon>
        <taxon>Hexapoda</taxon>
        <taxon>Insecta</taxon>
        <taxon>Pterygota</taxon>
        <taxon>Neoptera</taxon>
        <taxon>Endopterygota</taxon>
        <taxon>Diptera</taxon>
        <taxon>Nematocera</taxon>
        <taxon>Culicoidea</taxon>
        <taxon>Culicidae</taxon>
        <taxon>Culicinae</taxon>
        <taxon>Culicini</taxon>
        <taxon>Culex</taxon>
        <taxon>Culex</taxon>
    </lineage>
</organism>
<dbReference type="Pfam" id="PF13868">
    <property type="entry name" value="TPH"/>
    <property type="match status" value="1"/>
</dbReference>
<evidence type="ECO:0000256" key="4">
    <source>
        <dbReference type="ARBA" id="ARBA00023069"/>
    </source>
</evidence>
<dbReference type="InterPro" id="IPR043597">
    <property type="entry name" value="TPH_dom"/>
</dbReference>
<name>A0ABD1CBQ2_CULPP</name>
<comment type="subcellular location">
    <subcellularLocation>
        <location evidence="1">Cell projection</location>
        <location evidence="1">Cilium</location>
        <location evidence="1">Flagellum</location>
    </subcellularLocation>
</comment>
<dbReference type="AlphaFoldDB" id="A0ABD1CBQ2"/>
<dbReference type="InterPro" id="IPR033253">
    <property type="entry name" value="CFAP45"/>
</dbReference>
<gene>
    <name evidence="11" type="ORF">pipiens_018448</name>
</gene>
<evidence type="ECO:0000256" key="1">
    <source>
        <dbReference type="ARBA" id="ARBA00004230"/>
    </source>
</evidence>
<feature type="region of interest" description="Disordered" evidence="9">
    <location>
        <begin position="432"/>
        <end position="454"/>
    </location>
</feature>
<evidence type="ECO:0000313" key="11">
    <source>
        <dbReference type="EMBL" id="KAL1373793.1"/>
    </source>
</evidence>
<evidence type="ECO:0000256" key="9">
    <source>
        <dbReference type="SAM" id="MobiDB-lite"/>
    </source>
</evidence>